<protein>
    <submittedName>
        <fullName evidence="2">Outer dense fiber 3-like</fullName>
    </submittedName>
</protein>
<name>A0A3M7SC68_BRAPC</name>
<evidence type="ECO:0000313" key="2">
    <source>
        <dbReference type="EMBL" id="RNA33247.1"/>
    </source>
</evidence>
<gene>
    <name evidence="2" type="ORF">BpHYR1_031985</name>
</gene>
<sequence length="255" mass="28457">MSTGTLNGRYLPDGSLNIAARWKSPGPARYLLPSCTGFKNHDITIEKRPAYTIGQRSKDQNKDDKSPGPIYLPRADATNRGIVRSSTSFITSRPKTFDSHKMPGPMDYCPEKYKHASPAYTIGTKHKHLEVPPHPVGPNQYSLPCTIGHKNFQTSIKSSPQYSLSGRSKFMSITYGMDDSQAKLYFPSLNFVKANSPKWTLVGKHYLPEMSQKIPGPNAYNSKNFNLNLRSTPKFSMGVRHSEFCSTGFASKDDE</sequence>
<dbReference type="InterPro" id="IPR010736">
    <property type="entry name" value="SHIPPO-rpt"/>
</dbReference>
<feature type="region of interest" description="Disordered" evidence="1">
    <location>
        <begin position="49"/>
        <end position="103"/>
    </location>
</feature>
<feature type="compositionally biased region" description="Polar residues" evidence="1">
    <location>
        <begin position="84"/>
        <end position="94"/>
    </location>
</feature>
<dbReference type="PANTHER" id="PTHR21580">
    <property type="entry name" value="SHIPPO-1-RELATED"/>
    <property type="match status" value="1"/>
</dbReference>
<accession>A0A3M7SC68</accession>
<dbReference type="Pfam" id="PF07004">
    <property type="entry name" value="SHIPPO-rpt"/>
    <property type="match status" value="4"/>
</dbReference>
<dbReference type="OrthoDB" id="429991at2759"/>
<proteinExistence type="predicted"/>
<evidence type="ECO:0000256" key="1">
    <source>
        <dbReference type="SAM" id="MobiDB-lite"/>
    </source>
</evidence>
<dbReference type="GO" id="GO:0005856">
    <property type="term" value="C:cytoskeleton"/>
    <property type="evidence" value="ECO:0007669"/>
    <property type="project" value="TreeGrafter"/>
</dbReference>
<dbReference type="EMBL" id="REGN01001665">
    <property type="protein sequence ID" value="RNA33247.1"/>
    <property type="molecule type" value="Genomic_DNA"/>
</dbReference>
<dbReference type="InterPro" id="IPR051291">
    <property type="entry name" value="CIMAP"/>
</dbReference>
<dbReference type="Proteomes" id="UP000276133">
    <property type="component" value="Unassembled WGS sequence"/>
</dbReference>
<feature type="compositionally biased region" description="Basic and acidic residues" evidence="1">
    <location>
        <begin position="56"/>
        <end position="66"/>
    </location>
</feature>
<dbReference type="AlphaFoldDB" id="A0A3M7SC68"/>
<comment type="caution">
    <text evidence="2">The sequence shown here is derived from an EMBL/GenBank/DDBJ whole genome shotgun (WGS) entry which is preliminary data.</text>
</comment>
<dbReference type="PANTHER" id="PTHR21580:SF28">
    <property type="entry name" value="BOREALIN N-TERMINAL DOMAIN-CONTAINING PROTEIN-RELATED"/>
    <property type="match status" value="1"/>
</dbReference>
<organism evidence="2 3">
    <name type="scientific">Brachionus plicatilis</name>
    <name type="common">Marine rotifer</name>
    <name type="synonym">Brachionus muelleri</name>
    <dbReference type="NCBI Taxonomy" id="10195"/>
    <lineage>
        <taxon>Eukaryota</taxon>
        <taxon>Metazoa</taxon>
        <taxon>Spiralia</taxon>
        <taxon>Gnathifera</taxon>
        <taxon>Rotifera</taxon>
        <taxon>Eurotatoria</taxon>
        <taxon>Monogononta</taxon>
        <taxon>Pseudotrocha</taxon>
        <taxon>Ploima</taxon>
        <taxon>Brachionidae</taxon>
        <taxon>Brachionus</taxon>
    </lineage>
</organism>
<reference evidence="2 3" key="1">
    <citation type="journal article" date="2018" name="Sci. Rep.">
        <title>Genomic signatures of local adaptation to the degree of environmental predictability in rotifers.</title>
        <authorList>
            <person name="Franch-Gras L."/>
            <person name="Hahn C."/>
            <person name="Garcia-Roger E.M."/>
            <person name="Carmona M.J."/>
            <person name="Serra M."/>
            <person name="Gomez A."/>
        </authorList>
    </citation>
    <scope>NUCLEOTIDE SEQUENCE [LARGE SCALE GENOMIC DNA]</scope>
    <source>
        <strain evidence="2">HYR1</strain>
    </source>
</reference>
<keyword evidence="3" id="KW-1185">Reference proteome</keyword>
<evidence type="ECO:0000313" key="3">
    <source>
        <dbReference type="Proteomes" id="UP000276133"/>
    </source>
</evidence>